<gene>
    <name evidence="1" type="ORF">GCL60_16870</name>
</gene>
<dbReference type="Proteomes" id="UP000437748">
    <property type="component" value="Unassembled WGS sequence"/>
</dbReference>
<comment type="caution">
    <text evidence="1">The sequence shown here is derived from an EMBL/GenBank/DDBJ whole genome shotgun (WGS) entry which is preliminary data.</text>
</comment>
<organism evidence="1 2">
    <name type="scientific">Silvanigrella paludirubra</name>
    <dbReference type="NCBI Taxonomy" id="2499159"/>
    <lineage>
        <taxon>Bacteria</taxon>
        <taxon>Pseudomonadati</taxon>
        <taxon>Bdellovibrionota</taxon>
        <taxon>Oligoflexia</taxon>
        <taxon>Silvanigrellales</taxon>
        <taxon>Silvanigrellaceae</taxon>
        <taxon>Silvanigrella</taxon>
    </lineage>
</organism>
<protein>
    <submittedName>
        <fullName evidence="1">Uncharacterized protein</fullName>
    </submittedName>
</protein>
<dbReference type="AlphaFoldDB" id="A0A6N6VSJ4"/>
<name>A0A6N6VSJ4_9BACT</name>
<geneLocation type="plasmid" evidence="1">
    <name>unnamed</name>
</geneLocation>
<dbReference type="EMBL" id="WFLM01000010">
    <property type="protein sequence ID" value="KAB8035620.1"/>
    <property type="molecule type" value="Genomic_DNA"/>
</dbReference>
<reference evidence="1 2" key="1">
    <citation type="submission" date="2019-10" db="EMBL/GenBank/DDBJ databases">
        <title>New species of Slilvanegrellaceae.</title>
        <authorList>
            <person name="Pitt A."/>
            <person name="Hahn M.W."/>
        </authorList>
    </citation>
    <scope>NUCLEOTIDE SEQUENCE [LARGE SCALE GENOMIC DNA]</scope>
    <source>
        <strain evidence="1 2">SP-Ram-0.45-NSY-1</strain>
        <plasmid evidence="1">unnamed</plasmid>
    </source>
</reference>
<evidence type="ECO:0000313" key="1">
    <source>
        <dbReference type="EMBL" id="KAB8035620.1"/>
    </source>
</evidence>
<keyword evidence="1" id="KW-0614">Plasmid</keyword>
<dbReference type="OrthoDB" id="9894292at2"/>
<dbReference type="RefSeq" id="WP_153417808.1">
    <property type="nucleotide sequence ID" value="NZ_CM018765.1"/>
</dbReference>
<accession>A0A6N6VSJ4</accession>
<sequence length="94" mass="11049">MAKLKINLPEEKQKIVLKLKKSSIEILKNYSQYMSELHKKSISEDVIIDSMLEKFSKDKEFLKFFTSNSSRKGATISEKLNEKKLKEKHQELTE</sequence>
<evidence type="ECO:0000313" key="2">
    <source>
        <dbReference type="Proteomes" id="UP000437748"/>
    </source>
</evidence>
<proteinExistence type="predicted"/>
<keyword evidence="2" id="KW-1185">Reference proteome</keyword>